<dbReference type="Proteomes" id="UP000887159">
    <property type="component" value="Unassembled WGS sequence"/>
</dbReference>
<dbReference type="EMBL" id="BMAU01021384">
    <property type="protein sequence ID" value="GFY28519.1"/>
    <property type="molecule type" value="Genomic_DNA"/>
</dbReference>
<reference evidence="1" key="1">
    <citation type="submission" date="2020-08" db="EMBL/GenBank/DDBJ databases">
        <title>Multicomponent nature underlies the extraordinary mechanical properties of spider dragline silk.</title>
        <authorList>
            <person name="Kono N."/>
            <person name="Nakamura H."/>
            <person name="Mori M."/>
            <person name="Yoshida Y."/>
            <person name="Ohtoshi R."/>
            <person name="Malay A.D."/>
            <person name="Moran D.A.P."/>
            <person name="Tomita M."/>
            <person name="Numata K."/>
            <person name="Arakawa K."/>
        </authorList>
    </citation>
    <scope>NUCLEOTIDE SEQUENCE</scope>
</reference>
<name>A0A8X7BFB9_TRICX</name>
<evidence type="ECO:0000313" key="1">
    <source>
        <dbReference type="EMBL" id="GFY28519.1"/>
    </source>
</evidence>
<organism evidence="1 2">
    <name type="scientific">Trichonephila clavipes</name>
    <name type="common">Golden silk orbweaver</name>
    <name type="synonym">Nephila clavipes</name>
    <dbReference type="NCBI Taxonomy" id="2585209"/>
    <lineage>
        <taxon>Eukaryota</taxon>
        <taxon>Metazoa</taxon>
        <taxon>Ecdysozoa</taxon>
        <taxon>Arthropoda</taxon>
        <taxon>Chelicerata</taxon>
        <taxon>Arachnida</taxon>
        <taxon>Araneae</taxon>
        <taxon>Araneomorphae</taxon>
        <taxon>Entelegynae</taxon>
        <taxon>Araneoidea</taxon>
        <taxon>Nephilidae</taxon>
        <taxon>Trichonephila</taxon>
    </lineage>
</organism>
<comment type="caution">
    <text evidence="1">The sequence shown here is derived from an EMBL/GenBank/DDBJ whole genome shotgun (WGS) entry which is preliminary data.</text>
</comment>
<proteinExistence type="predicted"/>
<accession>A0A8X7BFB9</accession>
<evidence type="ECO:0000313" key="2">
    <source>
        <dbReference type="Proteomes" id="UP000887159"/>
    </source>
</evidence>
<gene>
    <name evidence="1" type="primary">NCL1_52389</name>
    <name evidence="1" type="ORF">TNCV_1971721</name>
</gene>
<keyword evidence="2" id="KW-1185">Reference proteome</keyword>
<sequence>MATTGSSRPARFNFPNPGVGGAAGLGGLPEVYFSGSENVEEFIEGIDNQIKWLEILSDLAWAYLKGHLLGRARDWKTQRWKNVVKAPKSEGVFDLKAPKERRGV</sequence>
<dbReference type="AlphaFoldDB" id="A0A8X7BFB9"/>
<protein>
    <submittedName>
        <fullName evidence="1">Uncharacterized protein</fullName>
    </submittedName>
</protein>